<dbReference type="AlphaFoldDB" id="A0A6P5H123"/>
<evidence type="ECO:0000313" key="4">
    <source>
        <dbReference type="Proteomes" id="UP000515123"/>
    </source>
</evidence>
<evidence type="ECO:0000256" key="1">
    <source>
        <dbReference type="ARBA" id="ARBA00007945"/>
    </source>
</evidence>
<dbReference type="RefSeq" id="XP_020111745.1">
    <property type="nucleotide sequence ID" value="XM_020256156.1"/>
</dbReference>
<dbReference type="GeneID" id="109726292"/>
<name>A0A6P5H123_ANACO</name>
<accession>A0A6P5H123</accession>
<comment type="similarity">
    <text evidence="1">Belongs to the SS18 family.</text>
</comment>
<gene>
    <name evidence="5" type="primary">LOC109726292</name>
</gene>
<dbReference type="InterPro" id="IPR007726">
    <property type="entry name" value="SS18_N"/>
</dbReference>
<protein>
    <submittedName>
        <fullName evidence="5">GRF1-interacting factor 3-like</fullName>
    </submittedName>
</protein>
<feature type="compositionally biased region" description="Low complexity" evidence="2">
    <location>
        <begin position="159"/>
        <end position="171"/>
    </location>
</feature>
<dbReference type="OrthoDB" id="10265171at2759"/>
<evidence type="ECO:0000259" key="3">
    <source>
        <dbReference type="Pfam" id="PF05030"/>
    </source>
</evidence>
<dbReference type="Proteomes" id="UP000515123">
    <property type="component" value="Linkage group 1"/>
</dbReference>
<evidence type="ECO:0000313" key="5">
    <source>
        <dbReference type="RefSeq" id="XP_020111745.1"/>
    </source>
</evidence>
<reference evidence="4" key="1">
    <citation type="journal article" date="2015" name="Nat. Genet.">
        <title>The pineapple genome and the evolution of CAM photosynthesis.</title>
        <authorList>
            <person name="Ming R."/>
            <person name="VanBuren R."/>
            <person name="Wai C.M."/>
            <person name="Tang H."/>
            <person name="Schatz M.C."/>
            <person name="Bowers J.E."/>
            <person name="Lyons E."/>
            <person name="Wang M.L."/>
            <person name="Chen J."/>
            <person name="Biggers E."/>
            <person name="Zhang J."/>
            <person name="Huang L."/>
            <person name="Zhang L."/>
            <person name="Miao W."/>
            <person name="Zhang J."/>
            <person name="Ye Z."/>
            <person name="Miao C."/>
            <person name="Lin Z."/>
            <person name="Wang H."/>
            <person name="Zhou H."/>
            <person name="Yim W.C."/>
            <person name="Priest H.D."/>
            <person name="Zheng C."/>
            <person name="Woodhouse M."/>
            <person name="Edger P.P."/>
            <person name="Guyot R."/>
            <person name="Guo H.B."/>
            <person name="Guo H."/>
            <person name="Zheng G."/>
            <person name="Singh R."/>
            <person name="Sharma A."/>
            <person name="Min X."/>
            <person name="Zheng Y."/>
            <person name="Lee H."/>
            <person name="Gurtowski J."/>
            <person name="Sedlazeck F.J."/>
            <person name="Harkess A."/>
            <person name="McKain M.R."/>
            <person name="Liao Z."/>
            <person name="Fang J."/>
            <person name="Liu J."/>
            <person name="Zhang X."/>
            <person name="Zhang Q."/>
            <person name="Hu W."/>
            <person name="Qin Y."/>
            <person name="Wang K."/>
            <person name="Chen L.Y."/>
            <person name="Shirley N."/>
            <person name="Lin Y.R."/>
            <person name="Liu L.Y."/>
            <person name="Hernandez A.G."/>
            <person name="Wright C.L."/>
            <person name="Bulone V."/>
            <person name="Tuskan G.A."/>
            <person name="Heath K."/>
            <person name="Zee F."/>
            <person name="Moore P.H."/>
            <person name="Sunkar R."/>
            <person name="Leebens-Mack J.H."/>
            <person name="Mockler T."/>
            <person name="Bennetzen J.L."/>
            <person name="Freeling M."/>
            <person name="Sankoff D."/>
            <person name="Paterson A.H."/>
            <person name="Zhu X."/>
            <person name="Yang X."/>
            <person name="Smith J.A."/>
            <person name="Cushman J.C."/>
            <person name="Paull R.E."/>
            <person name="Yu Q."/>
        </authorList>
    </citation>
    <scope>NUCLEOTIDE SEQUENCE [LARGE SCALE GENOMIC DNA]</scope>
    <source>
        <strain evidence="4">cv. F153</strain>
    </source>
</reference>
<feature type="domain" description="SS18 N-terminal" evidence="3">
    <location>
        <begin position="7"/>
        <end position="63"/>
    </location>
</feature>
<dbReference type="Pfam" id="PF05030">
    <property type="entry name" value="SSXT"/>
    <property type="match status" value="1"/>
</dbReference>
<keyword evidence="4" id="KW-1185">Reference proteome</keyword>
<reference evidence="5" key="2">
    <citation type="submission" date="2025-08" db="UniProtKB">
        <authorList>
            <consortium name="RefSeq"/>
        </authorList>
    </citation>
    <scope>IDENTIFICATION</scope>
    <source>
        <tissue evidence="5">Leaf</tissue>
    </source>
</reference>
<evidence type="ECO:0000256" key="2">
    <source>
        <dbReference type="SAM" id="MobiDB-lite"/>
    </source>
</evidence>
<feature type="region of interest" description="Disordered" evidence="2">
    <location>
        <begin position="142"/>
        <end position="182"/>
    </location>
</feature>
<proteinExistence type="inferred from homology"/>
<organism evidence="4 5">
    <name type="scientific">Ananas comosus</name>
    <name type="common">Pineapple</name>
    <name type="synonym">Ananas ananas</name>
    <dbReference type="NCBI Taxonomy" id="4615"/>
    <lineage>
        <taxon>Eukaryota</taxon>
        <taxon>Viridiplantae</taxon>
        <taxon>Streptophyta</taxon>
        <taxon>Embryophyta</taxon>
        <taxon>Tracheophyta</taxon>
        <taxon>Spermatophyta</taxon>
        <taxon>Magnoliopsida</taxon>
        <taxon>Liliopsida</taxon>
        <taxon>Poales</taxon>
        <taxon>Bromeliaceae</taxon>
        <taxon>Bromelioideae</taxon>
        <taxon>Ananas</taxon>
    </lineage>
</organism>
<sequence length="182" mass="20668">MQRPTMNITTDQIQKYLEENKQLIWAILDCRNQGKLSESAQYEDQLQKNLMFLVKIADAQPQTPSVTTQMMPHEVMPQVQHYMQQAPIFPPVDPFQFNLRQIQEQQQLRLQQLLLLQQQQHHQQPVLPPNLAMRPITLSAMPTLHADPTNNQETDGPPSEASAVSHSSSGEAGWGSGLNLPE</sequence>